<dbReference type="AlphaFoldDB" id="A0A8S3ZUH7"/>
<proteinExistence type="predicted"/>
<keyword evidence="3" id="KW-1185">Reference proteome</keyword>
<organism evidence="2 3">
    <name type="scientific">Candidula unifasciata</name>
    <dbReference type="NCBI Taxonomy" id="100452"/>
    <lineage>
        <taxon>Eukaryota</taxon>
        <taxon>Metazoa</taxon>
        <taxon>Spiralia</taxon>
        <taxon>Lophotrochozoa</taxon>
        <taxon>Mollusca</taxon>
        <taxon>Gastropoda</taxon>
        <taxon>Heterobranchia</taxon>
        <taxon>Euthyneura</taxon>
        <taxon>Panpulmonata</taxon>
        <taxon>Eupulmonata</taxon>
        <taxon>Stylommatophora</taxon>
        <taxon>Helicina</taxon>
        <taxon>Helicoidea</taxon>
        <taxon>Geomitridae</taxon>
        <taxon>Candidula</taxon>
    </lineage>
</organism>
<dbReference type="EMBL" id="CAJHNH020003891">
    <property type="protein sequence ID" value="CAG5130211.1"/>
    <property type="molecule type" value="Genomic_DNA"/>
</dbReference>
<sequence length="76" mass="8333">MVASQPSVAIATHNNMTISVIPLGGLLSDEVRIICQWIFFTVICQIIDLFGIATNIVNIVCFVRQGFKDPVNISLL</sequence>
<keyword evidence="1" id="KW-0472">Membrane</keyword>
<reference evidence="2" key="1">
    <citation type="submission" date="2021-04" db="EMBL/GenBank/DDBJ databases">
        <authorList>
            <consortium name="Molecular Ecology Group"/>
        </authorList>
    </citation>
    <scope>NUCLEOTIDE SEQUENCE</scope>
</reference>
<keyword evidence="1" id="KW-0812">Transmembrane</keyword>
<evidence type="ECO:0000256" key="1">
    <source>
        <dbReference type="SAM" id="Phobius"/>
    </source>
</evidence>
<feature type="transmembrane region" description="Helical" evidence="1">
    <location>
        <begin position="37"/>
        <end position="63"/>
    </location>
</feature>
<comment type="caution">
    <text evidence="2">The sequence shown here is derived from an EMBL/GenBank/DDBJ whole genome shotgun (WGS) entry which is preliminary data.</text>
</comment>
<protein>
    <submittedName>
        <fullName evidence="2">Uncharacterized protein</fullName>
    </submittedName>
</protein>
<accession>A0A8S3ZUH7</accession>
<name>A0A8S3ZUH7_9EUPU</name>
<evidence type="ECO:0000313" key="3">
    <source>
        <dbReference type="Proteomes" id="UP000678393"/>
    </source>
</evidence>
<keyword evidence="1" id="KW-1133">Transmembrane helix</keyword>
<dbReference type="Proteomes" id="UP000678393">
    <property type="component" value="Unassembled WGS sequence"/>
</dbReference>
<feature type="non-terminal residue" evidence="2">
    <location>
        <position position="76"/>
    </location>
</feature>
<dbReference type="OrthoDB" id="6157797at2759"/>
<evidence type="ECO:0000313" key="2">
    <source>
        <dbReference type="EMBL" id="CAG5130211.1"/>
    </source>
</evidence>
<gene>
    <name evidence="2" type="ORF">CUNI_LOCUS15769</name>
</gene>
<feature type="non-terminal residue" evidence="2">
    <location>
        <position position="1"/>
    </location>
</feature>